<dbReference type="InterPro" id="IPR038508">
    <property type="entry name" value="ArfGAP_dom_sf"/>
</dbReference>
<feature type="region of interest" description="Disordered" evidence="6">
    <location>
        <begin position="158"/>
        <end position="185"/>
    </location>
</feature>
<protein>
    <recommendedName>
        <fullName evidence="7">Arf-GAP domain-containing protein</fullName>
    </recommendedName>
</protein>
<evidence type="ECO:0000256" key="2">
    <source>
        <dbReference type="ARBA" id="ARBA00022723"/>
    </source>
</evidence>
<dbReference type="PANTHER" id="PTHR45686:SF4">
    <property type="entry name" value="ADP-RIBOSYLATION FACTOR GTPASE ACTIVATING PROTEIN 3, ISOFORM H"/>
    <property type="match status" value="1"/>
</dbReference>
<feature type="compositionally biased region" description="Low complexity" evidence="6">
    <location>
        <begin position="301"/>
        <end position="322"/>
    </location>
</feature>
<feature type="region of interest" description="Disordered" evidence="6">
    <location>
        <begin position="301"/>
        <end position="465"/>
    </location>
</feature>
<reference evidence="8 9" key="1">
    <citation type="journal article" date="2011" name="Proc. Natl. Acad. Sci. U.S.A.">
        <title>Evolutionary erosion of yeast sex chromosomes by mating-type switching accidents.</title>
        <authorList>
            <person name="Gordon J.L."/>
            <person name="Armisen D."/>
            <person name="Proux-Wera E."/>
            <person name="Oheigeartaigh S.S."/>
            <person name="Byrne K.P."/>
            <person name="Wolfe K.H."/>
        </authorList>
    </citation>
    <scope>NUCLEOTIDE SEQUENCE [LARGE SCALE GENOMIC DNA]</scope>
    <source>
        <strain evidence="9">ATCC 34711 / CBS 6284 / DSM 70876 / NBRC 10599 / NRRL Y-10934 / UCD 77-7</strain>
    </source>
</reference>
<dbReference type="OrthoDB" id="983479at2759"/>
<dbReference type="InParanoid" id="I2GXM7"/>
<dbReference type="InterPro" id="IPR037278">
    <property type="entry name" value="ARFGAP/RecO"/>
</dbReference>
<name>I2GXM7_HENB6</name>
<dbReference type="SUPFAM" id="SSF57863">
    <property type="entry name" value="ArfGap/RecO-like zinc finger"/>
    <property type="match status" value="1"/>
</dbReference>
<dbReference type="PROSITE" id="PS50115">
    <property type="entry name" value="ARFGAP"/>
    <property type="match status" value="1"/>
</dbReference>
<keyword evidence="2" id="KW-0479">Metal-binding</keyword>
<dbReference type="GeneID" id="14494227"/>
<feature type="compositionally biased region" description="Polar residues" evidence="6">
    <location>
        <begin position="242"/>
        <end position="262"/>
    </location>
</feature>
<dbReference type="SMART" id="SM00105">
    <property type="entry name" value="ArfGap"/>
    <property type="match status" value="1"/>
</dbReference>
<feature type="compositionally biased region" description="Low complexity" evidence="6">
    <location>
        <begin position="330"/>
        <end position="343"/>
    </location>
</feature>
<evidence type="ECO:0000256" key="3">
    <source>
        <dbReference type="ARBA" id="ARBA00022771"/>
    </source>
</evidence>
<feature type="region of interest" description="Disordered" evidence="6">
    <location>
        <begin position="236"/>
        <end position="262"/>
    </location>
</feature>
<feature type="compositionally biased region" description="Polar residues" evidence="6">
    <location>
        <begin position="398"/>
        <end position="408"/>
    </location>
</feature>
<dbReference type="InterPro" id="IPR001164">
    <property type="entry name" value="ArfGAP_dom"/>
</dbReference>
<dbReference type="OMA" id="CNEYCAD"/>
<dbReference type="CDD" id="cd08830">
    <property type="entry name" value="ArfGap_ArfGap1"/>
    <property type="match status" value="1"/>
</dbReference>
<dbReference type="HOGENOM" id="CLU_588175_0_0_1"/>
<evidence type="ECO:0000256" key="1">
    <source>
        <dbReference type="ARBA" id="ARBA00022468"/>
    </source>
</evidence>
<feature type="compositionally biased region" description="Low complexity" evidence="6">
    <location>
        <begin position="163"/>
        <end position="181"/>
    </location>
</feature>
<dbReference type="PRINTS" id="PR00405">
    <property type="entry name" value="REVINTRACTNG"/>
</dbReference>
<gene>
    <name evidence="8" type="primary">TBLA0B00340</name>
    <name evidence="8" type="ORF">TBLA_0B00340</name>
</gene>
<dbReference type="PANTHER" id="PTHR45686">
    <property type="entry name" value="ADP-RIBOSYLATION FACTOR GTPASE ACTIVATING PROTEIN 3, ISOFORM H-RELATED"/>
    <property type="match status" value="1"/>
</dbReference>
<dbReference type="KEGG" id="tbl:TBLA_0B00340"/>
<evidence type="ECO:0000256" key="4">
    <source>
        <dbReference type="ARBA" id="ARBA00022833"/>
    </source>
</evidence>
<evidence type="ECO:0000256" key="5">
    <source>
        <dbReference type="PROSITE-ProRule" id="PRU00288"/>
    </source>
</evidence>
<accession>I2GXM7</accession>
<organism evidence="8 9">
    <name type="scientific">Henningerozyma blattae (strain ATCC 34711 / CBS 6284 / DSM 70876 / NBRC 10599 / NRRL Y-10934 / UCD 77-7)</name>
    <name type="common">Yeast</name>
    <name type="synonym">Tetrapisispora blattae</name>
    <dbReference type="NCBI Taxonomy" id="1071380"/>
    <lineage>
        <taxon>Eukaryota</taxon>
        <taxon>Fungi</taxon>
        <taxon>Dikarya</taxon>
        <taxon>Ascomycota</taxon>
        <taxon>Saccharomycotina</taxon>
        <taxon>Saccharomycetes</taxon>
        <taxon>Saccharomycetales</taxon>
        <taxon>Saccharomycetaceae</taxon>
        <taxon>Henningerozyma</taxon>
    </lineage>
</organism>
<keyword evidence="9" id="KW-1185">Reference proteome</keyword>
<dbReference type="RefSeq" id="XP_004178398.1">
    <property type="nucleotide sequence ID" value="XM_004178350.1"/>
</dbReference>
<keyword evidence="3 5" id="KW-0863">Zinc-finger</keyword>
<sequence>MVSWVDDRSCRIRFHKLLMNPCNEYCADCQARYPQWASTTFGIFICINCAGIHRGLGVHISFVRSVTMDRWKESDLRRMEVGGNDNCNNYLKLNGKIDIKAQARFKYDNVVAKDYTRRIDCLINETPFKKEDYSKFRWSEFVKSYDLMKSTSPKPLINYQGFGSSPSPNNNSAVNGSNNKSDNNDMYMQRIKTPENSSNQNKYENIPKESNTSVTKGLGIVSNAVFGTVGKVTDTIRKPSSHDSSINDSNLNPNSSINSTSRALNNDFATNFNNFNNNSSSSTNSNSSSKRGKFLRRKTISLSGPVSPGSPNSPGSAGSRSPTTLKKQYSSLPRTLSTSRLASPSLHLSHSTKENDSSLDKHHGNSKKNKHRSMISTTTSSNLDNSTKSKSSKDGTPNLFTVASSTTNSRHSIIIHKHSQHSKESPNSSKFSLSKHNSHHHSNNSNDHNNSSNTTSSTAASPNSK</sequence>
<feature type="compositionally biased region" description="Low complexity" evidence="6">
    <location>
        <begin position="443"/>
        <end position="465"/>
    </location>
</feature>
<dbReference type="GO" id="GO:0005096">
    <property type="term" value="F:GTPase activator activity"/>
    <property type="evidence" value="ECO:0007669"/>
    <property type="project" value="UniProtKB-KW"/>
</dbReference>
<feature type="compositionally biased region" description="Basic and acidic residues" evidence="6">
    <location>
        <begin position="351"/>
        <end position="363"/>
    </location>
</feature>
<evidence type="ECO:0000256" key="6">
    <source>
        <dbReference type="SAM" id="MobiDB-lite"/>
    </source>
</evidence>
<evidence type="ECO:0000313" key="8">
    <source>
        <dbReference type="EMBL" id="CCH58879.1"/>
    </source>
</evidence>
<keyword evidence="4" id="KW-0862">Zinc</keyword>
<feature type="domain" description="Arf-GAP" evidence="7">
    <location>
        <begin position="11"/>
        <end position="118"/>
    </location>
</feature>
<dbReference type="GO" id="GO:0008270">
    <property type="term" value="F:zinc ion binding"/>
    <property type="evidence" value="ECO:0007669"/>
    <property type="project" value="UniProtKB-KW"/>
</dbReference>
<dbReference type="eggNOG" id="KOG0704">
    <property type="taxonomic scope" value="Eukaryota"/>
</dbReference>
<dbReference type="GO" id="GO:0000139">
    <property type="term" value="C:Golgi membrane"/>
    <property type="evidence" value="ECO:0007669"/>
    <property type="project" value="GOC"/>
</dbReference>
<dbReference type="EMBL" id="HE806317">
    <property type="protein sequence ID" value="CCH58879.1"/>
    <property type="molecule type" value="Genomic_DNA"/>
</dbReference>
<dbReference type="Proteomes" id="UP000002866">
    <property type="component" value="Chromosome 2"/>
</dbReference>
<feature type="compositionally biased region" description="Basic residues" evidence="6">
    <location>
        <begin position="364"/>
        <end position="373"/>
    </location>
</feature>
<dbReference type="Gene3D" id="1.10.220.150">
    <property type="entry name" value="Arf GTPase activating protein"/>
    <property type="match status" value="1"/>
</dbReference>
<keyword evidence="1" id="KW-0343">GTPase activation</keyword>
<dbReference type="AlphaFoldDB" id="I2GXM7"/>
<dbReference type="STRING" id="1071380.I2GXM7"/>
<proteinExistence type="predicted"/>
<evidence type="ECO:0000313" key="9">
    <source>
        <dbReference type="Proteomes" id="UP000002866"/>
    </source>
</evidence>
<evidence type="ECO:0000259" key="7">
    <source>
        <dbReference type="PROSITE" id="PS50115"/>
    </source>
</evidence>
<dbReference type="GO" id="GO:0048205">
    <property type="term" value="P:COPI coating of Golgi vesicle"/>
    <property type="evidence" value="ECO:0007669"/>
    <property type="project" value="TreeGrafter"/>
</dbReference>
<feature type="compositionally biased region" description="Low complexity" evidence="6">
    <location>
        <begin position="376"/>
        <end position="389"/>
    </location>
</feature>
<dbReference type="Pfam" id="PF01412">
    <property type="entry name" value="ArfGap"/>
    <property type="match status" value="1"/>
</dbReference>